<dbReference type="InterPro" id="IPR002931">
    <property type="entry name" value="Transglutaminase-like"/>
</dbReference>
<organism evidence="4 5">
    <name type="scientific">Kineosporia babensis</name>
    <dbReference type="NCBI Taxonomy" id="499548"/>
    <lineage>
        <taxon>Bacteria</taxon>
        <taxon>Bacillati</taxon>
        <taxon>Actinomycetota</taxon>
        <taxon>Actinomycetes</taxon>
        <taxon>Kineosporiales</taxon>
        <taxon>Kineosporiaceae</taxon>
        <taxon>Kineosporia</taxon>
    </lineage>
</organism>
<keyword evidence="5" id="KW-1185">Reference proteome</keyword>
<feature type="transmembrane region" description="Helical" evidence="2">
    <location>
        <begin position="653"/>
        <end position="674"/>
    </location>
</feature>
<feature type="transmembrane region" description="Helical" evidence="2">
    <location>
        <begin position="152"/>
        <end position="171"/>
    </location>
</feature>
<feature type="domain" description="Transglutaminase-like" evidence="3">
    <location>
        <begin position="552"/>
        <end position="624"/>
    </location>
</feature>
<comment type="caution">
    <text evidence="4">The sequence shown here is derived from an EMBL/GenBank/DDBJ whole genome shotgun (WGS) entry which is preliminary data.</text>
</comment>
<keyword evidence="2" id="KW-0472">Membrane</keyword>
<feature type="transmembrane region" description="Helical" evidence="2">
    <location>
        <begin position="58"/>
        <end position="75"/>
    </location>
</feature>
<feature type="compositionally biased region" description="Polar residues" evidence="1">
    <location>
        <begin position="326"/>
        <end position="348"/>
    </location>
</feature>
<gene>
    <name evidence="4" type="ORF">LR394_03280</name>
</gene>
<feature type="transmembrane region" description="Helical" evidence="2">
    <location>
        <begin position="129"/>
        <end position="146"/>
    </location>
</feature>
<dbReference type="PANTHER" id="PTHR42736:SF1">
    <property type="entry name" value="PROTEIN-GLUTAMINE GAMMA-GLUTAMYLTRANSFERASE"/>
    <property type="match status" value="1"/>
</dbReference>
<name>A0A9X1NBB8_9ACTN</name>
<dbReference type="AlphaFoldDB" id="A0A9X1NBB8"/>
<evidence type="ECO:0000256" key="1">
    <source>
        <dbReference type="SAM" id="MobiDB-lite"/>
    </source>
</evidence>
<feature type="region of interest" description="Disordered" evidence="1">
    <location>
        <begin position="317"/>
        <end position="420"/>
    </location>
</feature>
<dbReference type="PANTHER" id="PTHR42736">
    <property type="entry name" value="PROTEIN-GLUTAMINE GAMMA-GLUTAMYLTRANSFERASE"/>
    <property type="match status" value="1"/>
</dbReference>
<protein>
    <submittedName>
        <fullName evidence="4">Transglutaminase domain-containing protein</fullName>
    </submittedName>
</protein>
<feature type="transmembrane region" description="Helical" evidence="2">
    <location>
        <begin position="95"/>
        <end position="117"/>
    </location>
</feature>
<proteinExistence type="predicted"/>
<feature type="transmembrane region" description="Helical" evidence="2">
    <location>
        <begin position="206"/>
        <end position="226"/>
    </location>
</feature>
<dbReference type="Gene3D" id="3.10.620.30">
    <property type="match status" value="1"/>
</dbReference>
<dbReference type="SUPFAM" id="SSF54001">
    <property type="entry name" value="Cysteine proteinases"/>
    <property type="match status" value="1"/>
</dbReference>
<dbReference type="RefSeq" id="WP_231438818.1">
    <property type="nucleotide sequence ID" value="NZ_JAJOMB010000001.1"/>
</dbReference>
<evidence type="ECO:0000313" key="5">
    <source>
        <dbReference type="Proteomes" id="UP001138997"/>
    </source>
</evidence>
<keyword evidence="2" id="KW-1133">Transmembrane helix</keyword>
<keyword evidence="2" id="KW-0812">Transmembrane</keyword>
<dbReference type="Proteomes" id="UP001138997">
    <property type="component" value="Unassembled WGS sequence"/>
</dbReference>
<dbReference type="Pfam" id="PF01841">
    <property type="entry name" value="Transglut_core"/>
    <property type="match status" value="1"/>
</dbReference>
<reference evidence="4" key="1">
    <citation type="submission" date="2021-11" db="EMBL/GenBank/DDBJ databases">
        <title>Streptomyces corallinus and Kineosporia corallina sp. nov., two new coral-derived marine actinobacteria.</title>
        <authorList>
            <person name="Buangrab K."/>
            <person name="Sutthacheep M."/>
            <person name="Yeemin T."/>
            <person name="Harunari E."/>
            <person name="Igarashi Y."/>
            <person name="Sripreechasak P."/>
            <person name="Kanchanasin P."/>
            <person name="Tanasupawat S."/>
            <person name="Phongsopitanun W."/>
        </authorList>
    </citation>
    <scope>NUCLEOTIDE SEQUENCE</scope>
    <source>
        <strain evidence="4">JCM 31032</strain>
    </source>
</reference>
<sequence length="804" mass="84494">MKNPPTLLTLISAALALGLAGLLPAVVCLLVMVLIGLVGTFVPTWLPHLTTASWGRSAVAGAALGLVVVLTALTGPQNLITGNASSALGMAANVLAVPAGLPLGLLAALAAGSLIAVTLEIGHRRGTQSALVLGTAVLGLACVAAPSGLRLLVPIVIGWPSALLALTRLNFLATPNPEVRTTVTRRGTGPVESTESALAAAFRWRLVPVILAIALSSGLAFVAGGAELQNLGNANAAGAAADQSASNNTRAWETKFLGGRMNLNSRGPLGDYPVAEVPADSPSHWRTANLDFYNGEGWQVTGNPGLRTTVTQSGDRALLTTDGDDSANTSGENPYSEDQTGPETSQIPEPNATPPVNPDEDLTNPADPGDLGIGNDDLGVTEDFGLDGGANTLDGNTVDENDADQSGNTRTDQVVIRGNGTSQLIAPGRVLSADLPSDYAERTFVSTGDRVLLPSEDEDSYTVSSLVYPDTSNPASIGTAFSDDNTGVDPRYLQVPENLPVRVRDLGQQLVSAAPDRLAAVKAVEARLAETMSYTLDAPVPPPGRDAVDFALFESHQGFCEHYASAAVMLLRSGGIPARMVVGYLAQGQELLDGGRQMIRQAQAHAWAEVWFPGVGWVTSEATPPGGLQRGFLDGLNQTFNRVTNDLVTRASAFFSGVLGPVLLAGVLLGLWLFRRFLLRRIAQLIARFRKHEPIGDVRPPYDPALRKAFQDLETALAAQGAARADNETLTELRNRLVGPRYYTAPEQKDALEGAFDVLNRALYSATTPGSEECRRAAAVFEQETERLNQAQPVASLGQSAQLM</sequence>
<accession>A0A9X1NBB8</accession>
<evidence type="ECO:0000256" key="2">
    <source>
        <dbReference type="SAM" id="Phobius"/>
    </source>
</evidence>
<evidence type="ECO:0000313" key="4">
    <source>
        <dbReference type="EMBL" id="MCD5309903.1"/>
    </source>
</evidence>
<evidence type="ECO:0000259" key="3">
    <source>
        <dbReference type="SMART" id="SM00460"/>
    </source>
</evidence>
<dbReference type="SMART" id="SM00460">
    <property type="entry name" value="TGc"/>
    <property type="match status" value="1"/>
</dbReference>
<dbReference type="InterPro" id="IPR038765">
    <property type="entry name" value="Papain-like_cys_pep_sf"/>
</dbReference>
<dbReference type="InterPro" id="IPR052901">
    <property type="entry name" value="Bact_TGase-like"/>
</dbReference>
<dbReference type="EMBL" id="JAJOMB010000001">
    <property type="protein sequence ID" value="MCD5309903.1"/>
    <property type="molecule type" value="Genomic_DNA"/>
</dbReference>